<proteinExistence type="predicted"/>
<protein>
    <submittedName>
        <fullName evidence="1">Uncharacterized protein</fullName>
    </submittedName>
</protein>
<keyword evidence="2" id="KW-1185">Reference proteome</keyword>
<dbReference type="Proteomes" id="UP000023067">
    <property type="component" value="Unassembled WGS sequence"/>
</dbReference>
<accession>Z9JPN5</accession>
<dbReference type="RefSeq" id="WP_038374385.1">
    <property type="nucleotide sequence ID" value="NZ_BAAAOW010000001.1"/>
</dbReference>
<dbReference type="PATRIC" id="fig|396014.3.peg.3452"/>
<organism evidence="1 2">
    <name type="scientific">Brachybacterium phenoliresistens</name>
    <dbReference type="NCBI Taxonomy" id="396014"/>
    <lineage>
        <taxon>Bacteria</taxon>
        <taxon>Bacillati</taxon>
        <taxon>Actinomycetota</taxon>
        <taxon>Actinomycetes</taxon>
        <taxon>Micrococcales</taxon>
        <taxon>Dermabacteraceae</taxon>
        <taxon>Brachybacterium</taxon>
    </lineage>
</organism>
<sequence>MSMRSIRRRSRASIALAVSVPLIAGFGLMSAGFAGISSASGATSVVTPSEGAPPGPQRVLDASVLQGSATDW</sequence>
<evidence type="ECO:0000313" key="1">
    <source>
        <dbReference type="EMBL" id="EWS79761.1"/>
    </source>
</evidence>
<comment type="caution">
    <text evidence="1">The sequence shown here is derived from an EMBL/GenBank/DDBJ whole genome shotgun (WGS) entry which is preliminary data.</text>
</comment>
<name>Z9JPN5_9MICO</name>
<dbReference type="AlphaFoldDB" id="Z9JPN5"/>
<reference evidence="1 2" key="1">
    <citation type="submission" date="2014-02" db="EMBL/GenBank/DDBJ databases">
        <title>Genome sequence of Brachybacterium phenoliresistens strain W13A50.</title>
        <authorList>
            <person name="Wang X."/>
        </authorList>
    </citation>
    <scope>NUCLEOTIDE SEQUENCE [LARGE SCALE GENOMIC DNA]</scope>
    <source>
        <strain evidence="1 2">W13A50</strain>
    </source>
</reference>
<evidence type="ECO:0000313" key="2">
    <source>
        <dbReference type="Proteomes" id="UP000023067"/>
    </source>
</evidence>
<dbReference type="EMBL" id="JDYK01000026">
    <property type="protein sequence ID" value="EWS79761.1"/>
    <property type="molecule type" value="Genomic_DNA"/>
</dbReference>
<gene>
    <name evidence="1" type="ORF">BF93_09775</name>
</gene>
<dbReference type="STRING" id="396014.BF93_09775"/>
<dbReference type="HOGENOM" id="CLU_2714444_0_0_11"/>